<dbReference type="Proteomes" id="UP000011713">
    <property type="component" value="Unassembled WGS sequence"/>
</dbReference>
<feature type="compositionally biased region" description="Basic and acidic residues" evidence="1">
    <location>
        <begin position="37"/>
        <end position="54"/>
    </location>
</feature>
<protein>
    <submittedName>
        <fullName evidence="2">Uncharacterized protein</fullName>
    </submittedName>
</protein>
<reference evidence="2" key="2">
    <citation type="submission" date="2015-06" db="UniProtKB">
        <authorList>
            <consortium name="EnsemblProtists"/>
        </authorList>
    </citation>
    <scope>IDENTIFICATION</scope>
    <source>
        <strain evidence="2">Emoy2</strain>
    </source>
</reference>
<feature type="region of interest" description="Disordered" evidence="1">
    <location>
        <begin position="130"/>
        <end position="152"/>
    </location>
</feature>
<feature type="compositionally biased region" description="Polar residues" evidence="1">
    <location>
        <begin position="142"/>
        <end position="152"/>
    </location>
</feature>
<dbReference type="EMBL" id="JH598194">
    <property type="status" value="NOT_ANNOTATED_CDS"/>
    <property type="molecule type" value="Genomic_DNA"/>
</dbReference>
<evidence type="ECO:0000256" key="1">
    <source>
        <dbReference type="SAM" id="MobiDB-lite"/>
    </source>
</evidence>
<evidence type="ECO:0000313" key="3">
    <source>
        <dbReference type="Proteomes" id="UP000011713"/>
    </source>
</evidence>
<feature type="region of interest" description="Disordered" evidence="1">
    <location>
        <begin position="83"/>
        <end position="102"/>
    </location>
</feature>
<dbReference type="AlphaFoldDB" id="M4BFA5"/>
<dbReference type="EnsemblProtists" id="HpaT804974">
    <property type="protein sequence ID" value="HpaP804974"/>
    <property type="gene ID" value="HpaG804974"/>
</dbReference>
<dbReference type="InParanoid" id="M4BFA5"/>
<reference evidence="3" key="1">
    <citation type="journal article" date="2010" name="Science">
        <title>Signatures of adaptation to obligate biotrophy in the Hyaloperonospora arabidopsidis genome.</title>
        <authorList>
            <person name="Baxter L."/>
            <person name="Tripathy S."/>
            <person name="Ishaque N."/>
            <person name="Boot N."/>
            <person name="Cabral A."/>
            <person name="Kemen E."/>
            <person name="Thines M."/>
            <person name="Ah-Fong A."/>
            <person name="Anderson R."/>
            <person name="Badejoko W."/>
            <person name="Bittner-Eddy P."/>
            <person name="Boore J.L."/>
            <person name="Chibucos M.C."/>
            <person name="Coates M."/>
            <person name="Dehal P."/>
            <person name="Delehaunty K."/>
            <person name="Dong S."/>
            <person name="Downton P."/>
            <person name="Dumas B."/>
            <person name="Fabro G."/>
            <person name="Fronick C."/>
            <person name="Fuerstenberg S.I."/>
            <person name="Fulton L."/>
            <person name="Gaulin E."/>
            <person name="Govers F."/>
            <person name="Hughes L."/>
            <person name="Humphray S."/>
            <person name="Jiang R.H."/>
            <person name="Judelson H."/>
            <person name="Kamoun S."/>
            <person name="Kyung K."/>
            <person name="Meijer H."/>
            <person name="Minx P."/>
            <person name="Morris P."/>
            <person name="Nelson J."/>
            <person name="Phuntumart V."/>
            <person name="Qutob D."/>
            <person name="Rehmany A."/>
            <person name="Rougon-Cardoso A."/>
            <person name="Ryden P."/>
            <person name="Torto-Alalibo T."/>
            <person name="Studholme D."/>
            <person name="Wang Y."/>
            <person name="Win J."/>
            <person name="Wood J."/>
            <person name="Clifton S.W."/>
            <person name="Rogers J."/>
            <person name="Van den Ackerveken G."/>
            <person name="Jones J.D."/>
            <person name="McDowell J.M."/>
            <person name="Beynon J."/>
            <person name="Tyler B.M."/>
        </authorList>
    </citation>
    <scope>NUCLEOTIDE SEQUENCE [LARGE SCALE GENOMIC DNA]</scope>
    <source>
        <strain evidence="3">Emoy2</strain>
    </source>
</reference>
<feature type="region of interest" description="Disordered" evidence="1">
    <location>
        <begin position="1"/>
        <end position="62"/>
    </location>
</feature>
<keyword evidence="3" id="KW-1185">Reference proteome</keyword>
<dbReference type="HOGENOM" id="CLU_1725813_0_0_1"/>
<sequence length="152" mass="17112">MAAPGNRRLVRPQSSQDADPSNVSQEQRVKRHKYRYRKCERMKNRQKSVDHSTADDSSGSMRGRRCIVIRWQEAQGGARITHAYKQPGHAQMSPLRGPRRRDETRLARVRYDPNGPNDLDTQYRVHACGSGVAGKTSRSRRTAVTTPGGSGK</sequence>
<organism evidence="2 3">
    <name type="scientific">Hyaloperonospora arabidopsidis (strain Emoy2)</name>
    <name type="common">Downy mildew agent</name>
    <name type="synonym">Peronospora arabidopsidis</name>
    <dbReference type="NCBI Taxonomy" id="559515"/>
    <lineage>
        <taxon>Eukaryota</taxon>
        <taxon>Sar</taxon>
        <taxon>Stramenopiles</taxon>
        <taxon>Oomycota</taxon>
        <taxon>Peronosporomycetes</taxon>
        <taxon>Peronosporales</taxon>
        <taxon>Peronosporaceae</taxon>
        <taxon>Hyaloperonospora</taxon>
    </lineage>
</organism>
<feature type="compositionally biased region" description="Polar residues" evidence="1">
    <location>
        <begin position="12"/>
        <end position="26"/>
    </location>
</feature>
<evidence type="ECO:0000313" key="2">
    <source>
        <dbReference type="EnsemblProtists" id="HpaP804974"/>
    </source>
</evidence>
<name>M4BFA5_HYAAE</name>
<dbReference type="VEuPathDB" id="FungiDB:HpaG804974"/>
<proteinExistence type="predicted"/>
<accession>M4BFA5</accession>